<protein>
    <submittedName>
        <fullName evidence="2">DUF6895 family protein</fullName>
    </submittedName>
</protein>
<gene>
    <name evidence="2" type="ORF">ACFOY2_22005</name>
</gene>
<name>A0ABV8G7E8_9ACTN</name>
<dbReference type="InterPro" id="IPR054190">
    <property type="entry name" value="DUF6895"/>
</dbReference>
<accession>A0ABV8G7E8</accession>
<keyword evidence="3" id="KW-1185">Reference proteome</keyword>
<dbReference type="RefSeq" id="WP_379530253.1">
    <property type="nucleotide sequence ID" value="NZ_JBHSBI010000011.1"/>
</dbReference>
<sequence length="51" mass="5995">MEDMEKVTERTWLGRSPEPWLLDRFHAYALTHTVFHLTNWGLEPARLASSP</sequence>
<dbReference type="EMBL" id="JBHSBI010000011">
    <property type="protein sequence ID" value="MFC4009920.1"/>
    <property type="molecule type" value="Genomic_DNA"/>
</dbReference>
<evidence type="ECO:0000313" key="3">
    <source>
        <dbReference type="Proteomes" id="UP001595851"/>
    </source>
</evidence>
<dbReference type="Pfam" id="PF21836">
    <property type="entry name" value="DUF6895"/>
    <property type="match status" value="1"/>
</dbReference>
<reference evidence="3" key="1">
    <citation type="journal article" date="2019" name="Int. J. Syst. Evol. Microbiol.">
        <title>The Global Catalogue of Microorganisms (GCM) 10K type strain sequencing project: providing services to taxonomists for standard genome sequencing and annotation.</title>
        <authorList>
            <consortium name="The Broad Institute Genomics Platform"/>
            <consortium name="The Broad Institute Genome Sequencing Center for Infectious Disease"/>
            <person name="Wu L."/>
            <person name="Ma J."/>
        </authorList>
    </citation>
    <scope>NUCLEOTIDE SEQUENCE [LARGE SCALE GENOMIC DNA]</scope>
    <source>
        <strain evidence="3">TBRC 1276</strain>
    </source>
</reference>
<feature type="domain" description="DUF6895" evidence="1">
    <location>
        <begin position="2"/>
        <end position="48"/>
    </location>
</feature>
<evidence type="ECO:0000259" key="1">
    <source>
        <dbReference type="Pfam" id="PF21836"/>
    </source>
</evidence>
<organism evidence="2 3">
    <name type="scientific">Nonomuraea purpurea</name>
    <dbReference type="NCBI Taxonomy" id="1849276"/>
    <lineage>
        <taxon>Bacteria</taxon>
        <taxon>Bacillati</taxon>
        <taxon>Actinomycetota</taxon>
        <taxon>Actinomycetes</taxon>
        <taxon>Streptosporangiales</taxon>
        <taxon>Streptosporangiaceae</taxon>
        <taxon>Nonomuraea</taxon>
    </lineage>
</organism>
<comment type="caution">
    <text evidence="2">The sequence shown here is derived from an EMBL/GenBank/DDBJ whole genome shotgun (WGS) entry which is preliminary data.</text>
</comment>
<proteinExistence type="predicted"/>
<dbReference type="Proteomes" id="UP001595851">
    <property type="component" value="Unassembled WGS sequence"/>
</dbReference>
<evidence type="ECO:0000313" key="2">
    <source>
        <dbReference type="EMBL" id="MFC4009920.1"/>
    </source>
</evidence>